<dbReference type="FunCoup" id="W5JDK3">
    <property type="interactions" value="1192"/>
</dbReference>
<evidence type="ECO:0000313" key="10">
    <source>
        <dbReference type="Proteomes" id="UP000000673"/>
    </source>
</evidence>
<dbReference type="SMART" id="SM00733">
    <property type="entry name" value="Mterf"/>
    <property type="match status" value="5"/>
</dbReference>
<dbReference type="OMA" id="NPFWLMF"/>
<dbReference type="HOGENOM" id="CLU_042536_0_0_1"/>
<evidence type="ECO:0000256" key="5">
    <source>
        <dbReference type="ARBA" id="ARBA00023128"/>
    </source>
</evidence>
<evidence type="ECO:0000256" key="7">
    <source>
        <dbReference type="ARBA" id="ARBA00071275"/>
    </source>
</evidence>
<dbReference type="EMBL" id="ADMH02001525">
    <property type="protein sequence ID" value="ETN62181.1"/>
    <property type="molecule type" value="Genomic_DNA"/>
</dbReference>
<proteinExistence type="inferred from homology"/>
<gene>
    <name evidence="8" type="ORF">AND_006132</name>
</gene>
<evidence type="ECO:0000256" key="4">
    <source>
        <dbReference type="ARBA" id="ARBA00023015"/>
    </source>
</evidence>
<dbReference type="InterPro" id="IPR003690">
    <property type="entry name" value="MTERF"/>
</dbReference>
<dbReference type="GO" id="GO:0061668">
    <property type="term" value="P:mitochondrial ribosome assembly"/>
    <property type="evidence" value="ECO:0007669"/>
    <property type="project" value="TreeGrafter"/>
</dbReference>
<dbReference type="FunFam" id="1.25.70.10:FF:000002">
    <property type="entry name" value="transcription termination factor 3, mitochondrial"/>
    <property type="match status" value="1"/>
</dbReference>
<dbReference type="GO" id="GO:0005739">
    <property type="term" value="C:mitochondrion"/>
    <property type="evidence" value="ECO:0007669"/>
    <property type="project" value="UniProtKB-SubCell"/>
</dbReference>
<dbReference type="GO" id="GO:0006355">
    <property type="term" value="P:regulation of DNA-templated transcription"/>
    <property type="evidence" value="ECO:0007669"/>
    <property type="project" value="UniProtKB-ARBA"/>
</dbReference>
<evidence type="ECO:0000256" key="3">
    <source>
        <dbReference type="ARBA" id="ARBA00022946"/>
    </source>
</evidence>
<dbReference type="PANTHER" id="PTHR13068">
    <property type="entry name" value="CGI-12 PROTEIN-RELATED"/>
    <property type="match status" value="1"/>
</dbReference>
<protein>
    <recommendedName>
        <fullName evidence="7">Transcription termination factor 3, mitochondrial</fullName>
    </recommendedName>
</protein>
<sequence>MRKFVLKVLKLVPRSELYTSCRYWCNTTIAPSQQNALQCYADDLANDDQLQKWSRSVLEPVANPLDVEAFPNTQPAFNFAAYVNKSPTLKQLVALGVELHKFEKRKGIAQFVLRLDFDRDMREHIRFLADTGVPADMLGEFITKNPLIFKEDLENLQTRINYLQSKSFLPQQITRIVTKDPFWLMFNTKRIDRRLGYFQKNFQLVGDEVRTLATKQPRLITYNLEHVQRNTFSVKEEMGFEADEMKQLLLTKPKIWMMKTEALQYRFDYIHRRMKLTHDQILKTPDLLLTRDFRIKQRHEFLKFLGKTQYDPKQELYIPLKSLAAGTDEQFVTEIAKSNMECYNRFLKTL</sequence>
<dbReference type="EnsemblMetazoa" id="ADAC006132-RA">
    <property type="protein sequence ID" value="ADAC006132-PA"/>
    <property type="gene ID" value="ADAC006132"/>
</dbReference>
<reference evidence="8" key="2">
    <citation type="submission" date="2010-05" db="EMBL/GenBank/DDBJ databases">
        <authorList>
            <person name="Almeida L.G."/>
            <person name="Nicolas M.F."/>
            <person name="Souza R.C."/>
            <person name="Vasconcelos A.T.R."/>
        </authorList>
    </citation>
    <scope>NUCLEOTIDE SEQUENCE</scope>
</reference>
<keyword evidence="5" id="KW-0496">Mitochondrion</keyword>
<dbReference type="VEuPathDB" id="VectorBase:ADAR2_011374"/>
<reference evidence="9" key="4">
    <citation type="submission" date="2015-06" db="UniProtKB">
        <authorList>
            <consortium name="EnsemblMetazoa"/>
        </authorList>
    </citation>
    <scope>IDENTIFICATION</scope>
</reference>
<dbReference type="InterPro" id="IPR038538">
    <property type="entry name" value="MTERF_sf"/>
</dbReference>
<comment type="similarity">
    <text evidence="2">Belongs to the mTERF family.</text>
</comment>
<accession>W5JDK3</accession>
<organism evidence="8">
    <name type="scientific">Anopheles darlingi</name>
    <name type="common">Mosquito</name>
    <dbReference type="NCBI Taxonomy" id="43151"/>
    <lineage>
        <taxon>Eukaryota</taxon>
        <taxon>Metazoa</taxon>
        <taxon>Ecdysozoa</taxon>
        <taxon>Arthropoda</taxon>
        <taxon>Hexapoda</taxon>
        <taxon>Insecta</taxon>
        <taxon>Pterygota</taxon>
        <taxon>Neoptera</taxon>
        <taxon>Endopterygota</taxon>
        <taxon>Diptera</taxon>
        <taxon>Nematocera</taxon>
        <taxon>Culicoidea</taxon>
        <taxon>Culicidae</taxon>
        <taxon>Anophelinae</taxon>
        <taxon>Anopheles</taxon>
    </lineage>
</organism>
<dbReference type="Gene3D" id="1.25.70.10">
    <property type="entry name" value="Transcription termination factor 3, mitochondrial"/>
    <property type="match status" value="1"/>
</dbReference>
<name>W5JDK3_ANODA</name>
<dbReference type="PANTHER" id="PTHR13068:SF112">
    <property type="entry name" value="TRANSCRIPTION TERMINATION FACTOR 3, MITOCHONDRIAL"/>
    <property type="match status" value="1"/>
</dbReference>
<keyword evidence="4" id="KW-0805">Transcription regulation</keyword>
<dbReference type="GO" id="GO:0006390">
    <property type="term" value="P:mitochondrial transcription"/>
    <property type="evidence" value="ECO:0007669"/>
    <property type="project" value="TreeGrafter"/>
</dbReference>
<evidence type="ECO:0000256" key="6">
    <source>
        <dbReference type="ARBA" id="ARBA00023163"/>
    </source>
</evidence>
<dbReference type="AlphaFoldDB" id="W5JDK3"/>
<evidence type="ECO:0000313" key="8">
    <source>
        <dbReference type="EMBL" id="ETN62181.1"/>
    </source>
</evidence>
<keyword evidence="6" id="KW-0804">Transcription</keyword>
<dbReference type="STRING" id="43151.W5JDK3"/>
<evidence type="ECO:0000256" key="2">
    <source>
        <dbReference type="ARBA" id="ARBA00007692"/>
    </source>
</evidence>
<dbReference type="Proteomes" id="UP000000673">
    <property type="component" value="Unassembled WGS sequence"/>
</dbReference>
<reference evidence="8" key="3">
    <citation type="journal article" date="2013" name="Nucleic Acids Res.">
        <title>The genome of Anopheles darlingi, the main neotropical malaria vector.</title>
        <authorList>
            <person name="Marinotti O."/>
            <person name="Cerqueira G.C."/>
            <person name="de Almeida L.G."/>
            <person name="Ferro M.I."/>
            <person name="Loreto E.L."/>
            <person name="Zaha A."/>
            <person name="Teixeira S.M."/>
            <person name="Wespiser A.R."/>
            <person name="Almeida E Silva A."/>
            <person name="Schlindwein A.D."/>
            <person name="Pacheco A.C."/>
            <person name="Silva A.L."/>
            <person name="Graveley B.R."/>
            <person name="Walenz B.P."/>
            <person name="Lima Bde A."/>
            <person name="Ribeiro C.A."/>
            <person name="Nunes-Silva C.G."/>
            <person name="de Carvalho C.R."/>
            <person name="Soares C.M."/>
            <person name="de Menezes C.B."/>
            <person name="Matiolli C."/>
            <person name="Caffrey D."/>
            <person name="Araujo D.A."/>
            <person name="de Oliveira D.M."/>
            <person name="Golenbock D."/>
            <person name="Grisard E.C."/>
            <person name="Fantinatti-Garboggini F."/>
            <person name="de Carvalho F.M."/>
            <person name="Barcellos F.G."/>
            <person name="Prosdocimi F."/>
            <person name="May G."/>
            <person name="Azevedo Junior G.M."/>
            <person name="Guimaraes G.M."/>
            <person name="Goldman G.H."/>
            <person name="Padilha I.Q."/>
            <person name="Batista Jda S."/>
            <person name="Ferro J.A."/>
            <person name="Ribeiro J.M."/>
            <person name="Fietto J.L."/>
            <person name="Dabbas K.M."/>
            <person name="Cerdeira L."/>
            <person name="Agnez-Lima L.F."/>
            <person name="Brocchi M."/>
            <person name="de Carvalho M.O."/>
            <person name="Teixeira Mde M."/>
            <person name="Diniz Maia Mde M."/>
            <person name="Goldman M.H."/>
            <person name="Cruz Schneider M.P."/>
            <person name="Felipe M.S."/>
            <person name="Hungria M."/>
            <person name="Nicolas M.F."/>
            <person name="Pereira M."/>
            <person name="Montes M.A."/>
            <person name="Cantao M.E."/>
            <person name="Vincentz M."/>
            <person name="Rafael M.S."/>
            <person name="Silverman N."/>
            <person name="Stoco P.H."/>
            <person name="Souza R.C."/>
            <person name="Vicentini R."/>
            <person name="Gazzinelli R.T."/>
            <person name="Neves Rde O."/>
            <person name="Silva R."/>
            <person name="Astolfi-Filho S."/>
            <person name="Maciel T.E."/>
            <person name="Urmenyi T.P."/>
            <person name="Tadei W.P."/>
            <person name="Camargo E.P."/>
            <person name="de Vasconcelos A.T."/>
        </authorList>
    </citation>
    <scope>NUCLEOTIDE SEQUENCE</scope>
</reference>
<evidence type="ECO:0000256" key="1">
    <source>
        <dbReference type="ARBA" id="ARBA00004173"/>
    </source>
</evidence>
<comment type="subcellular location">
    <subcellularLocation>
        <location evidence="1">Mitochondrion</location>
    </subcellularLocation>
</comment>
<evidence type="ECO:0000313" key="9">
    <source>
        <dbReference type="EnsemblMetazoa" id="ADAC006132-PA"/>
    </source>
</evidence>
<dbReference type="Pfam" id="PF02536">
    <property type="entry name" value="mTERF"/>
    <property type="match status" value="1"/>
</dbReference>
<dbReference type="VEuPathDB" id="VectorBase:ADAC006132"/>
<keyword evidence="10" id="KW-1185">Reference proteome</keyword>
<keyword evidence="3" id="KW-0809">Transit peptide</keyword>
<reference evidence="8 10" key="1">
    <citation type="journal article" date="2010" name="BMC Genomics">
        <title>Combination of measures distinguishes pre-miRNAs from other stem-loops in the genome of the newly sequenced Anopheles darlingi.</title>
        <authorList>
            <person name="Mendes N.D."/>
            <person name="Freitas A.T."/>
            <person name="Vasconcelos A.T."/>
            <person name="Sagot M.F."/>
        </authorList>
    </citation>
    <scope>NUCLEOTIDE SEQUENCE</scope>
</reference>
<dbReference type="GO" id="GO:0003676">
    <property type="term" value="F:nucleic acid binding"/>
    <property type="evidence" value="ECO:0007669"/>
    <property type="project" value="InterPro"/>
</dbReference>
<dbReference type="eggNOG" id="KOG1267">
    <property type="taxonomic scope" value="Eukaryota"/>
</dbReference>